<proteinExistence type="inferred from homology"/>
<evidence type="ECO:0000256" key="1">
    <source>
        <dbReference type="ARBA" id="ARBA00010617"/>
    </source>
</evidence>
<dbReference type="PANTHER" id="PTHR47955">
    <property type="entry name" value="CYTOCHROME P450 FAMILY 71 PROTEIN"/>
    <property type="match status" value="1"/>
</dbReference>
<dbReference type="AlphaFoldDB" id="A0ABD3L2A5"/>
<evidence type="ECO:0000256" key="3">
    <source>
        <dbReference type="ARBA" id="ARBA00023004"/>
    </source>
</evidence>
<dbReference type="GO" id="GO:0046872">
    <property type="term" value="F:metal ion binding"/>
    <property type="evidence" value="ECO:0007669"/>
    <property type="project" value="UniProtKB-KW"/>
</dbReference>
<comment type="caution">
    <text evidence="4">The sequence shown here is derived from an EMBL/GenBank/DDBJ whole genome shotgun (WGS) entry which is preliminary data.</text>
</comment>
<keyword evidence="3" id="KW-0408">Iron</keyword>
<dbReference type="EMBL" id="JBJKBG010000003">
    <property type="protein sequence ID" value="KAL3746041.1"/>
    <property type="molecule type" value="Genomic_DNA"/>
</dbReference>
<dbReference type="Proteomes" id="UP001634007">
    <property type="component" value="Unassembled WGS sequence"/>
</dbReference>
<dbReference type="InterPro" id="IPR036396">
    <property type="entry name" value="Cyt_P450_sf"/>
</dbReference>
<dbReference type="Gene3D" id="1.10.630.10">
    <property type="entry name" value="Cytochrome P450"/>
    <property type="match status" value="1"/>
</dbReference>
<dbReference type="PANTHER" id="PTHR47955:SF15">
    <property type="entry name" value="CYTOCHROME P450 71A2-LIKE"/>
    <property type="match status" value="1"/>
</dbReference>
<evidence type="ECO:0008006" key="6">
    <source>
        <dbReference type="Google" id="ProtNLM"/>
    </source>
</evidence>
<reference evidence="4 5" key="1">
    <citation type="submission" date="2024-11" db="EMBL/GenBank/DDBJ databases">
        <title>Chromosome-level genome assembly of Eucalyptus globulus Labill. provides insights into its genome evolution.</title>
        <authorList>
            <person name="Li X."/>
        </authorList>
    </citation>
    <scope>NUCLEOTIDE SEQUENCE [LARGE SCALE GENOMIC DNA]</scope>
    <source>
        <strain evidence="4">CL2024</strain>
        <tissue evidence="4">Fresh tender leaves</tissue>
    </source>
</reference>
<organism evidence="4 5">
    <name type="scientific">Eucalyptus globulus</name>
    <name type="common">Tasmanian blue gum</name>
    <dbReference type="NCBI Taxonomy" id="34317"/>
    <lineage>
        <taxon>Eukaryota</taxon>
        <taxon>Viridiplantae</taxon>
        <taxon>Streptophyta</taxon>
        <taxon>Embryophyta</taxon>
        <taxon>Tracheophyta</taxon>
        <taxon>Spermatophyta</taxon>
        <taxon>Magnoliopsida</taxon>
        <taxon>eudicotyledons</taxon>
        <taxon>Gunneridae</taxon>
        <taxon>Pentapetalae</taxon>
        <taxon>rosids</taxon>
        <taxon>malvids</taxon>
        <taxon>Myrtales</taxon>
        <taxon>Myrtaceae</taxon>
        <taxon>Myrtoideae</taxon>
        <taxon>Eucalypteae</taxon>
        <taxon>Eucalyptus</taxon>
    </lineage>
</organism>
<gene>
    <name evidence="4" type="ORF">ACJRO7_015052</name>
</gene>
<name>A0ABD3L2A5_EUCGL</name>
<keyword evidence="5" id="KW-1185">Reference proteome</keyword>
<comment type="similarity">
    <text evidence="1">Belongs to the cytochrome P450 family.</text>
</comment>
<protein>
    <recommendedName>
        <fullName evidence="6">Cytochrome P450</fullName>
    </recommendedName>
</protein>
<evidence type="ECO:0000256" key="2">
    <source>
        <dbReference type="ARBA" id="ARBA00022723"/>
    </source>
</evidence>
<evidence type="ECO:0000313" key="4">
    <source>
        <dbReference type="EMBL" id="KAL3746041.1"/>
    </source>
</evidence>
<sequence>MSLPGIFNAGDFIPSLGWNDKLTGLDAKAELVVRKFRKFLCEMVDEPRKMEETSIGSGGEEGGHFVDVLLEIEQDQSVGFAPGADSIRALISVSTHPRDILQTEIHEIADRKPIITDEDLEKMHYLRLRAVVKENLCLSRLSTQDIKI</sequence>
<accession>A0ABD3L2A5</accession>
<keyword evidence="2" id="KW-0479">Metal-binding</keyword>
<evidence type="ECO:0000313" key="5">
    <source>
        <dbReference type="Proteomes" id="UP001634007"/>
    </source>
</evidence>
<dbReference type="SUPFAM" id="SSF48264">
    <property type="entry name" value="Cytochrome P450"/>
    <property type="match status" value="1"/>
</dbReference>